<dbReference type="OrthoDB" id="10068882at2759"/>
<evidence type="ECO:0000313" key="3">
    <source>
        <dbReference type="EMBL" id="PAV66438.1"/>
    </source>
</evidence>
<reference evidence="3 4" key="1">
    <citation type="journal article" date="2017" name="Curr. Biol.">
        <title>Genome architecture and evolution of a unichromosomal asexual nematode.</title>
        <authorList>
            <person name="Fradin H."/>
            <person name="Zegar C."/>
            <person name="Gutwein M."/>
            <person name="Lucas J."/>
            <person name="Kovtun M."/>
            <person name="Corcoran D."/>
            <person name="Baugh L.R."/>
            <person name="Kiontke K."/>
            <person name="Gunsalus K."/>
            <person name="Fitch D.H."/>
            <person name="Piano F."/>
        </authorList>
    </citation>
    <scope>NUCLEOTIDE SEQUENCE [LARGE SCALE GENOMIC DNA]</scope>
    <source>
        <strain evidence="3">PF1309</strain>
    </source>
</reference>
<dbReference type="Pfam" id="PF09327">
    <property type="entry name" value="Phage_Tail_Tip"/>
    <property type="match status" value="1"/>
</dbReference>
<dbReference type="PANTHER" id="PTHR36251:SF2">
    <property type="entry name" value="GIFSY-2 PROPHAGE HOST SPECIFICITY PROTEIN J, PHAGE LAMBDA"/>
    <property type="match status" value="1"/>
</dbReference>
<evidence type="ECO:0008006" key="5">
    <source>
        <dbReference type="Google" id="ProtNLM"/>
    </source>
</evidence>
<evidence type="ECO:0000313" key="4">
    <source>
        <dbReference type="Proteomes" id="UP000218231"/>
    </source>
</evidence>
<dbReference type="Proteomes" id="UP000218231">
    <property type="component" value="Unassembled WGS sequence"/>
</dbReference>
<proteinExistence type="predicted"/>
<dbReference type="InterPro" id="IPR015406">
    <property type="entry name" value="GpJ_CSF"/>
</dbReference>
<gene>
    <name evidence="3" type="ORF">WR25_26604</name>
</gene>
<dbReference type="EMBL" id="LIAE01010098">
    <property type="protein sequence ID" value="PAV66438.1"/>
    <property type="molecule type" value="Genomic_DNA"/>
</dbReference>
<comment type="caution">
    <text evidence="3">The sequence shown here is derived from an EMBL/GenBank/DDBJ whole genome shotgun (WGS) entry which is preliminary data.</text>
</comment>
<dbReference type="STRING" id="2018661.A0A2A2JXP8"/>
<dbReference type="InterPro" id="IPR032876">
    <property type="entry name" value="J_dom"/>
</dbReference>
<feature type="domain" description="Tip attachment protein J" evidence="2">
    <location>
        <begin position="1"/>
        <end position="132"/>
    </location>
</feature>
<sequence>MPRAQDFDYVFTRANVIDGEFTYGGAERSTHYSRALVSYDNPGNNYDTDVIPVTDLALQRRYQDRPIEISAIGCTRASEAQRRGKWALLSNNQDRTVTFKTGMEGRIPLPGHVIPVADELLSGRPNGGRIAAAAGKVVTLDRDTQIKAGDRLIINLPNGSAQGRTVQSVAGRAVTVTTAYSVQPEPELQWAIDADDLAIQLFRVLKTSRTAEGEYEITALEFNPSKFAAIDTGAKLEERPISVIPVTTVPPPASVTLTSDYAIAQGLAVSTMTIAWPAVEGAVAYDYLARVRTVSAFDITSTWRSSVLTDLKGKEGTPPAVTFLTATSEIFAIRLKWGLPPGAEDTQRTEIWSNPTNDLTSATKLADLAYPQSEHVMSGLAAGAAFFFWARLVDRTGNIGPFFPVPPTAVQGIAQTDPGPILDMISGEIDESMLGEELKNKIDGLQDQINALDGLKAYDKGEPYEEGQMTVVDGRIYQAIHDVPADPSGANAPPNASFWIDVGQSIESANGLAQQVQTNTAKIEEVDGKVEASASQLSALQAAWRPDSGEGELADALAGWSSKARLAREQLVRASETEALARSSETLDAKIGQTNATVQTVSQAQANLEGKASTMWSVKMQLNAQGQYVAAGIGLGIENGPAGLQSQFLVSADRFAVVNNINGTLSSPFVVQGGQVFINQALINTAYIQQIVLGMTLRSQAVNSQGQPLIELNMVTGAVAIRGQDASGSTLITNGQVNTYFTSGNPATKMEDGSVVTDMTVLVSQTQGSVVTDSANGSATMPPVPAGRQRFYMIVSLVDMNREKGKRPGFVENWPQKYLRSAQLDPNNGANWTNDPTPKEPIYGISLSSWRSPIVFLVGDGSPCGEMLDSGIKTLLFVGASASTKAYVFDLMTDDGPITGLKCYKENPWELTFNSGQPPLNIIASVQAPGLGRLVSPNYDDRYEAYDGGYNSMIGTNGGTTYFQMKSYVDVPVVAGELAAAITFTRSAGCNGSFSGAGGFEFGCQEGCGGYNGGVRQGTVSITAGQTTVVGVGTDFPANSRVGDAFIGPDGKVYELSNIASPTVISILPAYQGATVTGGRYGLAPMQGYVKESADRLRQLVDQFGSTMALFGGAADIATLRVNIGAAGRGVNSDITSLTGLTTALSIAQGGTGGKTAAEARAGLGLKSAAAADIVGTVSQASGVPTGAIIERGSNANGEYTKYADGTLECFITGSNSQSVATNTGVEISVTFPAPFIGIPTPTGNAGLSTSGTTGLAARITVGFPFTVSGASSMRVHIFNTTGITIGGFSYFLQIKGRWF</sequence>
<organism evidence="3 4">
    <name type="scientific">Diploscapter pachys</name>
    <dbReference type="NCBI Taxonomy" id="2018661"/>
    <lineage>
        <taxon>Eukaryota</taxon>
        <taxon>Metazoa</taxon>
        <taxon>Ecdysozoa</taxon>
        <taxon>Nematoda</taxon>
        <taxon>Chromadorea</taxon>
        <taxon>Rhabditida</taxon>
        <taxon>Rhabditina</taxon>
        <taxon>Rhabditomorpha</taxon>
        <taxon>Rhabditoidea</taxon>
        <taxon>Rhabditidae</taxon>
        <taxon>Diploscapter</taxon>
    </lineage>
</organism>
<protein>
    <recommendedName>
        <fullName evidence="5">Fibronectin type-III domain-containing protein</fullName>
    </recommendedName>
</protein>
<feature type="domain" description="Tip attachment protein J central straight fiber" evidence="1">
    <location>
        <begin position="598"/>
        <end position="736"/>
    </location>
</feature>
<keyword evidence="4" id="KW-1185">Reference proteome</keyword>
<dbReference type="PANTHER" id="PTHR36251">
    <property type="entry name" value="FELS-1 PROPHAGE HOST SPECIFICITY PROTEIN-RELATED"/>
    <property type="match status" value="1"/>
</dbReference>
<accession>A0A2A2JXP8</accession>
<dbReference type="InterPro" id="IPR053171">
    <property type="entry name" value="Viral_Tip_Attach_Protein"/>
</dbReference>
<name>A0A2A2JXP8_9BILA</name>
<evidence type="ECO:0000259" key="1">
    <source>
        <dbReference type="Pfam" id="PF09327"/>
    </source>
</evidence>
<dbReference type="Pfam" id="PF13550">
    <property type="entry name" value="Phage-tail_3"/>
    <property type="match status" value="1"/>
</dbReference>
<evidence type="ECO:0000259" key="2">
    <source>
        <dbReference type="Pfam" id="PF13550"/>
    </source>
</evidence>